<accession>A0A5B8YDA8</accession>
<proteinExistence type="inferred from homology"/>
<dbReference type="SUPFAM" id="SSF53850">
    <property type="entry name" value="Periplasmic binding protein-like II"/>
    <property type="match status" value="1"/>
</dbReference>
<dbReference type="InterPro" id="IPR030678">
    <property type="entry name" value="Peptide/Ni-bd"/>
</dbReference>
<dbReference type="PROSITE" id="PS01040">
    <property type="entry name" value="SBP_BACTERIAL_5"/>
    <property type="match status" value="1"/>
</dbReference>
<evidence type="ECO:0000256" key="3">
    <source>
        <dbReference type="ARBA" id="ARBA00022448"/>
    </source>
</evidence>
<dbReference type="InterPro" id="IPR023765">
    <property type="entry name" value="SBP_5_CS"/>
</dbReference>
<dbReference type="GO" id="GO:1904680">
    <property type="term" value="F:peptide transmembrane transporter activity"/>
    <property type="evidence" value="ECO:0007669"/>
    <property type="project" value="TreeGrafter"/>
</dbReference>
<keyword evidence="4" id="KW-0732">Signal</keyword>
<comment type="similarity">
    <text evidence="2">Belongs to the bacterial solute-binding protein 5 family.</text>
</comment>
<dbReference type="PANTHER" id="PTHR30290">
    <property type="entry name" value="PERIPLASMIC BINDING COMPONENT OF ABC TRANSPORTER"/>
    <property type="match status" value="1"/>
</dbReference>
<dbReference type="GO" id="GO:0015833">
    <property type="term" value="P:peptide transport"/>
    <property type="evidence" value="ECO:0007669"/>
    <property type="project" value="TreeGrafter"/>
</dbReference>
<evidence type="ECO:0000256" key="1">
    <source>
        <dbReference type="ARBA" id="ARBA00004196"/>
    </source>
</evidence>
<dbReference type="GO" id="GO:0043190">
    <property type="term" value="C:ATP-binding cassette (ABC) transporter complex"/>
    <property type="evidence" value="ECO:0007669"/>
    <property type="project" value="InterPro"/>
</dbReference>
<evidence type="ECO:0000259" key="5">
    <source>
        <dbReference type="Pfam" id="PF00496"/>
    </source>
</evidence>
<dbReference type="InterPro" id="IPR039424">
    <property type="entry name" value="SBP_5"/>
</dbReference>
<dbReference type="Pfam" id="PF00496">
    <property type="entry name" value="SBP_bac_5"/>
    <property type="match status" value="1"/>
</dbReference>
<dbReference type="RefSeq" id="WP_141200997.1">
    <property type="nucleotide sequence ID" value="NZ_CP041186.1"/>
</dbReference>
<keyword evidence="7" id="KW-1185">Reference proteome</keyword>
<dbReference type="FunFam" id="3.10.105.10:FF:000001">
    <property type="entry name" value="Oligopeptide ABC transporter, oligopeptide-binding protein"/>
    <property type="match status" value="1"/>
</dbReference>
<dbReference type="Gene3D" id="3.10.105.10">
    <property type="entry name" value="Dipeptide-binding Protein, Domain 3"/>
    <property type="match status" value="1"/>
</dbReference>
<organism evidence="6 7">
    <name type="scientific">Persicimonas caeni</name>
    <dbReference type="NCBI Taxonomy" id="2292766"/>
    <lineage>
        <taxon>Bacteria</taxon>
        <taxon>Deltaproteobacteria</taxon>
        <taxon>Bradymonadales</taxon>
        <taxon>Bradymonadaceae</taxon>
        <taxon>Persicimonas</taxon>
    </lineage>
</organism>
<feature type="domain" description="Solute-binding protein family 5" evidence="5">
    <location>
        <begin position="111"/>
        <end position="490"/>
    </location>
</feature>
<dbReference type="CDD" id="cd08504">
    <property type="entry name" value="PBP2_OppA"/>
    <property type="match status" value="1"/>
</dbReference>
<sequence>MLALPNLNKTGQLALAALLVGAVALTGCDKSGETANNAEGAAKSSGGEKADEFKAGANADMFTFVVSADPETFDTAKMSGAPEGRLAMQLFEGLLIPGPTTEGITDSSKLVKPGVAESYEVSEDGKTYTFKIREDAKWSNGDPVTAQDFVYSWKRVLTPGFPADYATMMYVIKGAEEYNKSKEGEADWSKVGLEAKDDQTLVVELNNPTPYFPELVAFYTFFPTPQKVVEKHGDDWTKPENIVTNGAYVLKSYEPQKELLLGINEHYWDEENVSITEAKARIITDRNAVTNAYRAGELHWSGTSLPVSQISSFVAHPDYRRDPMLGTYYFRVNVSKEDSPLNDKKVRQALSLATDRQTLVDNVLNGLYHAADAYVPNNMAGYESTTKTEYNPRKAKALLKEAGYGKDAKKFPQIQLLYNTDENHKLVAESIQKQWKSNLGIDVELVNKEWKMYLQDVDNLDYQVARAGWIGDYNDPMTFLDMWETGNGNNDTGWSNAEYDELLDQARSEADSAKRQELLQKAETILLEEGPVIPIYFYTNNVLVARQLEGLEPHNRDIHLLKYVSLPQ</sequence>
<gene>
    <name evidence="6" type="ORF">FIV42_28560</name>
</gene>
<dbReference type="FunFam" id="3.90.76.10:FF:000001">
    <property type="entry name" value="Oligopeptide ABC transporter substrate-binding protein"/>
    <property type="match status" value="1"/>
</dbReference>
<dbReference type="Gene3D" id="3.40.190.10">
    <property type="entry name" value="Periplasmic binding protein-like II"/>
    <property type="match status" value="1"/>
</dbReference>
<reference evidence="6 7" key="1">
    <citation type="submission" date="2019-06" db="EMBL/GenBank/DDBJ databases">
        <title>Persicimonas caeni gen. nov., sp. nov., a predatory bacterium isolated from solar saltern.</title>
        <authorList>
            <person name="Wang S."/>
        </authorList>
    </citation>
    <scope>NUCLEOTIDE SEQUENCE [LARGE SCALE GENOMIC DNA]</scope>
    <source>
        <strain evidence="6 7">YN101</strain>
    </source>
</reference>
<evidence type="ECO:0000313" key="7">
    <source>
        <dbReference type="Proteomes" id="UP000315995"/>
    </source>
</evidence>
<dbReference type="EMBL" id="CP041186">
    <property type="protein sequence ID" value="QDG54553.1"/>
    <property type="molecule type" value="Genomic_DNA"/>
</dbReference>
<evidence type="ECO:0000313" key="6">
    <source>
        <dbReference type="EMBL" id="QDG54553.1"/>
    </source>
</evidence>
<accession>A0A4Y6Q1X3</accession>
<dbReference type="GO" id="GO:0030288">
    <property type="term" value="C:outer membrane-bounded periplasmic space"/>
    <property type="evidence" value="ECO:0007669"/>
    <property type="project" value="UniProtKB-ARBA"/>
</dbReference>
<dbReference type="InterPro" id="IPR000914">
    <property type="entry name" value="SBP_5_dom"/>
</dbReference>
<dbReference type="Proteomes" id="UP000315995">
    <property type="component" value="Chromosome"/>
</dbReference>
<name>A0A4Y6Q1X3_PERCE</name>
<dbReference type="AlphaFoldDB" id="A0A4Y6Q1X3"/>
<keyword evidence="3" id="KW-0813">Transport</keyword>
<protein>
    <submittedName>
        <fullName evidence="6">Peptide ABC transporter substrate-binding protein</fullName>
    </submittedName>
</protein>
<dbReference type="Gene3D" id="3.90.76.10">
    <property type="entry name" value="Dipeptide-binding Protein, Domain 1"/>
    <property type="match status" value="1"/>
</dbReference>
<dbReference type="PIRSF" id="PIRSF002741">
    <property type="entry name" value="MppA"/>
    <property type="match status" value="1"/>
</dbReference>
<dbReference type="OrthoDB" id="9772924at2"/>
<dbReference type="PANTHER" id="PTHR30290:SF83">
    <property type="entry name" value="ABC TRANSPORTER SUBSTRATE-BINDING PROTEIN"/>
    <property type="match status" value="1"/>
</dbReference>
<evidence type="ECO:0000256" key="2">
    <source>
        <dbReference type="ARBA" id="ARBA00005695"/>
    </source>
</evidence>
<evidence type="ECO:0000256" key="4">
    <source>
        <dbReference type="ARBA" id="ARBA00022729"/>
    </source>
</evidence>
<comment type="subcellular location">
    <subcellularLocation>
        <location evidence="1">Cell envelope</location>
    </subcellularLocation>
</comment>